<evidence type="ECO:0000313" key="2">
    <source>
        <dbReference type="EMBL" id="QEH33349.1"/>
    </source>
</evidence>
<reference evidence="2 3" key="1">
    <citation type="submission" date="2019-08" db="EMBL/GenBank/DDBJ databases">
        <title>Deep-cultivation of Planctomycetes and their phenomic and genomic characterization uncovers novel biology.</title>
        <authorList>
            <person name="Wiegand S."/>
            <person name="Jogler M."/>
            <person name="Boedeker C."/>
            <person name="Pinto D."/>
            <person name="Vollmers J."/>
            <person name="Rivas-Marin E."/>
            <person name="Kohn T."/>
            <person name="Peeters S.H."/>
            <person name="Heuer A."/>
            <person name="Rast P."/>
            <person name="Oberbeckmann S."/>
            <person name="Bunk B."/>
            <person name="Jeske O."/>
            <person name="Meyerdierks A."/>
            <person name="Storesund J.E."/>
            <person name="Kallscheuer N."/>
            <person name="Luecker S."/>
            <person name="Lage O.M."/>
            <person name="Pohl T."/>
            <person name="Merkel B.J."/>
            <person name="Hornburger P."/>
            <person name="Mueller R.-W."/>
            <person name="Bruemmer F."/>
            <person name="Labrenz M."/>
            <person name="Spormann A.M."/>
            <person name="Op den Camp H."/>
            <person name="Overmann J."/>
            <person name="Amann R."/>
            <person name="Jetten M.S.M."/>
            <person name="Mascher T."/>
            <person name="Medema M.H."/>
            <person name="Devos D.P."/>
            <person name="Kaster A.-K."/>
            <person name="Ovreas L."/>
            <person name="Rohde M."/>
            <person name="Galperin M.Y."/>
            <person name="Jogler C."/>
        </authorList>
    </citation>
    <scope>NUCLEOTIDE SEQUENCE [LARGE SCALE GENOMIC DNA]</scope>
    <source>
        <strain evidence="2 3">OJF2</strain>
    </source>
</reference>
<proteinExistence type="predicted"/>
<dbReference type="Gene3D" id="2.60.120.380">
    <property type="match status" value="1"/>
</dbReference>
<feature type="region of interest" description="Disordered" evidence="1">
    <location>
        <begin position="1"/>
        <end position="23"/>
    </location>
</feature>
<dbReference type="Proteomes" id="UP000324233">
    <property type="component" value="Chromosome"/>
</dbReference>
<evidence type="ECO:0000256" key="1">
    <source>
        <dbReference type="SAM" id="MobiDB-lite"/>
    </source>
</evidence>
<accession>A0A5B9VZ63</accession>
<dbReference type="RefSeq" id="WP_148593158.1">
    <property type="nucleotide sequence ID" value="NZ_CP042997.1"/>
</dbReference>
<name>A0A5B9VZ63_9BACT</name>
<dbReference type="KEGG" id="agv:OJF2_18500"/>
<dbReference type="EMBL" id="CP042997">
    <property type="protein sequence ID" value="QEH33349.1"/>
    <property type="molecule type" value="Genomic_DNA"/>
</dbReference>
<keyword evidence="3" id="KW-1185">Reference proteome</keyword>
<organism evidence="2 3">
    <name type="scientific">Aquisphaera giovannonii</name>
    <dbReference type="NCBI Taxonomy" id="406548"/>
    <lineage>
        <taxon>Bacteria</taxon>
        <taxon>Pseudomonadati</taxon>
        <taxon>Planctomycetota</taxon>
        <taxon>Planctomycetia</taxon>
        <taxon>Isosphaerales</taxon>
        <taxon>Isosphaeraceae</taxon>
        <taxon>Aquisphaera</taxon>
    </lineage>
</organism>
<protein>
    <submittedName>
        <fullName evidence="2">Uncharacterized protein</fullName>
    </submittedName>
</protein>
<feature type="region of interest" description="Disordered" evidence="1">
    <location>
        <begin position="223"/>
        <end position="246"/>
    </location>
</feature>
<sequence length="391" mass="40399">MADVWSGWQAQAGPRQPAPPVPGTYQIVTETGEDHETEDDAQQLPDSPLFGVIGSLGSGDVLDVYRLTLNRGARQLDLGLLATSGQPIAPMRLQIFDESGQLLASWELGQQGPALHASVSNIPAGTTIYLGVGSGRDGEAAGDYQLWVSNTFRVPTTPSSGLAPILPAITQIAPLWSGLPVPPTTATTWTSPRVESGTSAVPDARPATAAALDLRHAPLSAGVVSQGDESVPPARDAPPEEAPRPVRVLSGGARRTGLDFGAEATGSLPVDETQVAAATTPTRVTPSGEVGGFPVLGVAVIGPVASSGTDLVSIDLNELDAREMATSPPAPAPTTALMGTSDLTIPLFSGSGMAMAWSLNAFLSQPASGFDCYKAYFDARPRADEDETEEC</sequence>
<gene>
    <name evidence="2" type="ORF">OJF2_18500</name>
</gene>
<evidence type="ECO:0000313" key="3">
    <source>
        <dbReference type="Proteomes" id="UP000324233"/>
    </source>
</evidence>
<dbReference type="AlphaFoldDB" id="A0A5B9VZ63"/>